<dbReference type="InterPro" id="IPR003660">
    <property type="entry name" value="HAMP_dom"/>
</dbReference>
<evidence type="ECO:0000259" key="13">
    <source>
        <dbReference type="PROSITE" id="PS50109"/>
    </source>
</evidence>
<dbReference type="PROSITE" id="PS50885">
    <property type="entry name" value="HAMP"/>
    <property type="match status" value="1"/>
</dbReference>
<evidence type="ECO:0000256" key="7">
    <source>
        <dbReference type="ARBA" id="ARBA00022777"/>
    </source>
</evidence>
<gene>
    <name evidence="15" type="primary">phoQ_2</name>
    <name evidence="15" type="ORF">CI1B_78730</name>
</gene>
<dbReference type="Gene3D" id="1.10.287.130">
    <property type="match status" value="1"/>
</dbReference>
<dbReference type="Pfam" id="PF02518">
    <property type="entry name" value="HATPase_c"/>
    <property type="match status" value="1"/>
</dbReference>
<dbReference type="Gene3D" id="3.30.565.10">
    <property type="entry name" value="Histidine kinase-like ATPase, C-terminal domain"/>
    <property type="match status" value="1"/>
</dbReference>
<feature type="transmembrane region" description="Helical" evidence="12">
    <location>
        <begin position="182"/>
        <end position="203"/>
    </location>
</feature>
<protein>
    <recommendedName>
        <fullName evidence="3">histidine kinase</fullName>
        <ecNumber evidence="3">2.7.13.3</ecNumber>
    </recommendedName>
</protein>
<evidence type="ECO:0000259" key="14">
    <source>
        <dbReference type="PROSITE" id="PS50885"/>
    </source>
</evidence>
<dbReference type="PANTHER" id="PTHR45436:SF5">
    <property type="entry name" value="SENSOR HISTIDINE KINASE TRCS"/>
    <property type="match status" value="1"/>
</dbReference>
<dbReference type="EMBL" id="CAADFC020000033">
    <property type="protein sequence ID" value="VIO79540.1"/>
    <property type="molecule type" value="Genomic_DNA"/>
</dbReference>
<feature type="domain" description="HAMP" evidence="14">
    <location>
        <begin position="202"/>
        <end position="253"/>
    </location>
</feature>
<evidence type="ECO:0000256" key="3">
    <source>
        <dbReference type="ARBA" id="ARBA00012438"/>
    </source>
</evidence>
<comment type="catalytic activity">
    <reaction evidence="1">
        <text>ATP + protein L-histidine = ADP + protein N-phospho-L-histidine.</text>
        <dbReference type="EC" id="2.7.13.3"/>
    </reaction>
</comment>
<feature type="compositionally biased region" description="Pro residues" evidence="11">
    <location>
        <begin position="114"/>
        <end position="126"/>
    </location>
</feature>
<reference evidence="15" key="1">
    <citation type="submission" date="2019-02" db="EMBL/GenBank/DDBJ databases">
        <authorList>
            <person name="Pothier F.J."/>
        </authorList>
    </citation>
    <scope>NUCLEOTIDE SEQUENCE</scope>
    <source>
        <strain evidence="15">CI-1B</strain>
    </source>
</reference>
<keyword evidence="6 12" id="KW-0812">Transmembrane</keyword>
<feature type="domain" description="Histidine kinase" evidence="13">
    <location>
        <begin position="261"/>
        <end position="460"/>
    </location>
</feature>
<name>A0A508TZ82_9BRAD</name>
<feature type="transmembrane region" description="Helical" evidence="12">
    <location>
        <begin position="12"/>
        <end position="35"/>
    </location>
</feature>
<proteinExistence type="predicted"/>
<feature type="region of interest" description="Disordered" evidence="11">
    <location>
        <begin position="106"/>
        <end position="138"/>
    </location>
</feature>
<evidence type="ECO:0000256" key="6">
    <source>
        <dbReference type="ARBA" id="ARBA00022692"/>
    </source>
</evidence>
<evidence type="ECO:0000313" key="16">
    <source>
        <dbReference type="Proteomes" id="UP000328092"/>
    </source>
</evidence>
<dbReference type="SMART" id="SM00387">
    <property type="entry name" value="HATPase_c"/>
    <property type="match status" value="1"/>
</dbReference>
<keyword evidence="4" id="KW-0597">Phosphoprotein</keyword>
<keyword evidence="7" id="KW-0418">Kinase</keyword>
<dbReference type="EC" id="2.7.13.3" evidence="3"/>
<dbReference type="OrthoDB" id="9809567at2"/>
<organism evidence="15 16">
    <name type="scientific">Bradyrhizobium ivorense</name>
    <dbReference type="NCBI Taxonomy" id="2511166"/>
    <lineage>
        <taxon>Bacteria</taxon>
        <taxon>Pseudomonadati</taxon>
        <taxon>Pseudomonadota</taxon>
        <taxon>Alphaproteobacteria</taxon>
        <taxon>Hyphomicrobiales</taxon>
        <taxon>Nitrobacteraceae</taxon>
        <taxon>Bradyrhizobium</taxon>
    </lineage>
</organism>
<sequence>MMSRKASLGRRLMIGAGVFITAALIVSAILISFVLHRFVQGQIDQRLDAQILFLASMLEADGGGNMRLVGSADGPPFDRRRHGWYWQISGPKNVLRSRSLEAADLAPPDISSRPLPPPPPPPIGDDPPPREHPLPADGKGPYDRMLHFRILDVAVSGAPVRIVASAPRDAVRGPLWEAMRTLALSLAALGIALISAMLIQVRLGLRPLERLRQAVADVRAGLRDNVPDAQPGEVQPLAAELNALLVQNATNLERARKHVSNLAHGLKTPLATLAIALQKQTPGSEDLHGLVVLMDRRIRHHLGRARSAALGGPVRTRTAIAPRVADLGLVLGKVNADKAIDFANHIPAGLAVACEQQDVDEMLGNVLENAFSWCRSKIAVGSREETRSVVLVVEDDGPGLSPEQMSQAMQAGQRLDESSPGFGFGLSITRELAELYAGSLTLDRSPLGGLRVTIRLPSAGAD</sequence>
<evidence type="ECO:0000256" key="2">
    <source>
        <dbReference type="ARBA" id="ARBA00004370"/>
    </source>
</evidence>
<comment type="caution">
    <text evidence="15">The sequence shown here is derived from an EMBL/GenBank/DDBJ whole genome shotgun (WGS) entry which is preliminary data.</text>
</comment>
<dbReference type="InterPro" id="IPR050428">
    <property type="entry name" value="TCS_sensor_his_kinase"/>
</dbReference>
<evidence type="ECO:0000313" key="15">
    <source>
        <dbReference type="EMBL" id="VIO79540.1"/>
    </source>
</evidence>
<feature type="compositionally biased region" description="Basic and acidic residues" evidence="11">
    <location>
        <begin position="127"/>
        <end position="138"/>
    </location>
</feature>
<dbReference type="InterPro" id="IPR003594">
    <property type="entry name" value="HATPase_dom"/>
</dbReference>
<dbReference type="PROSITE" id="PS50109">
    <property type="entry name" value="HIS_KIN"/>
    <property type="match status" value="1"/>
</dbReference>
<dbReference type="AlphaFoldDB" id="A0A508TZ82"/>
<evidence type="ECO:0000256" key="5">
    <source>
        <dbReference type="ARBA" id="ARBA00022679"/>
    </source>
</evidence>
<keyword evidence="5 15" id="KW-0808">Transferase</keyword>
<dbReference type="GO" id="GO:0000160">
    <property type="term" value="P:phosphorelay signal transduction system"/>
    <property type="evidence" value="ECO:0007669"/>
    <property type="project" value="UniProtKB-KW"/>
</dbReference>
<accession>A0A508TZ82</accession>
<evidence type="ECO:0000256" key="11">
    <source>
        <dbReference type="SAM" id="MobiDB-lite"/>
    </source>
</evidence>
<evidence type="ECO:0000256" key="9">
    <source>
        <dbReference type="ARBA" id="ARBA00023012"/>
    </source>
</evidence>
<dbReference type="PANTHER" id="PTHR45436">
    <property type="entry name" value="SENSOR HISTIDINE KINASE YKOH"/>
    <property type="match status" value="1"/>
</dbReference>
<evidence type="ECO:0000256" key="1">
    <source>
        <dbReference type="ARBA" id="ARBA00000085"/>
    </source>
</evidence>
<evidence type="ECO:0000256" key="8">
    <source>
        <dbReference type="ARBA" id="ARBA00022989"/>
    </source>
</evidence>
<dbReference type="InterPro" id="IPR004358">
    <property type="entry name" value="Sig_transdc_His_kin-like_C"/>
</dbReference>
<keyword evidence="8 12" id="KW-1133">Transmembrane helix</keyword>
<dbReference type="InterPro" id="IPR036890">
    <property type="entry name" value="HATPase_C_sf"/>
</dbReference>
<dbReference type="Proteomes" id="UP000328092">
    <property type="component" value="Unassembled WGS sequence"/>
</dbReference>
<evidence type="ECO:0000256" key="10">
    <source>
        <dbReference type="ARBA" id="ARBA00023136"/>
    </source>
</evidence>
<keyword evidence="10 12" id="KW-0472">Membrane</keyword>
<comment type="subcellular location">
    <subcellularLocation>
        <location evidence="2">Membrane</location>
    </subcellularLocation>
</comment>
<dbReference type="GO" id="GO:0005886">
    <property type="term" value="C:plasma membrane"/>
    <property type="evidence" value="ECO:0007669"/>
    <property type="project" value="TreeGrafter"/>
</dbReference>
<dbReference type="SUPFAM" id="SSF55874">
    <property type="entry name" value="ATPase domain of HSP90 chaperone/DNA topoisomerase II/histidine kinase"/>
    <property type="match status" value="1"/>
</dbReference>
<evidence type="ECO:0000256" key="12">
    <source>
        <dbReference type="SAM" id="Phobius"/>
    </source>
</evidence>
<evidence type="ECO:0000256" key="4">
    <source>
        <dbReference type="ARBA" id="ARBA00022553"/>
    </source>
</evidence>
<dbReference type="PRINTS" id="PR00344">
    <property type="entry name" value="BCTRLSENSOR"/>
</dbReference>
<dbReference type="GO" id="GO:0004673">
    <property type="term" value="F:protein histidine kinase activity"/>
    <property type="evidence" value="ECO:0007669"/>
    <property type="project" value="UniProtKB-EC"/>
</dbReference>
<dbReference type="InterPro" id="IPR005467">
    <property type="entry name" value="His_kinase_dom"/>
</dbReference>
<keyword evidence="9" id="KW-0902">Two-component regulatory system</keyword>
<keyword evidence="16" id="KW-1185">Reference proteome</keyword>